<evidence type="ECO:0000313" key="2">
    <source>
        <dbReference type="Proteomes" id="UP001165960"/>
    </source>
</evidence>
<dbReference type="EMBL" id="QTSX02004412">
    <property type="protein sequence ID" value="KAJ9064829.1"/>
    <property type="molecule type" value="Genomic_DNA"/>
</dbReference>
<evidence type="ECO:0000313" key="1">
    <source>
        <dbReference type="EMBL" id="KAJ9064829.1"/>
    </source>
</evidence>
<proteinExistence type="predicted"/>
<sequence>MPWPWRNLASSLMVNSFLPDWFGTLATTSISDCSLSEELDELLDRNKEWATNTSFAQPKLFPRLAKAQNPKILWIGCSDSRVPETEIFRANPGDFFVHRNIANVVREDDASLNSVLQYSIDGLNIKHIIVCGHYCCGGVKAAMDPPNLPAVNDWIKPISDLYQAHKDELNTDLVDEEQAWRTLVHYNVQNSVEVIKRHPSVAASLQSDSPLKIHHWVYDVATGLIVKPIFRPLKKPLAI</sequence>
<dbReference type="Proteomes" id="UP001165960">
    <property type="component" value="Unassembled WGS sequence"/>
</dbReference>
<protein>
    <submittedName>
        <fullName evidence="1">Uncharacterized protein</fullName>
    </submittedName>
</protein>
<organism evidence="1 2">
    <name type="scientific">Entomophthora muscae</name>
    <dbReference type="NCBI Taxonomy" id="34485"/>
    <lineage>
        <taxon>Eukaryota</taxon>
        <taxon>Fungi</taxon>
        <taxon>Fungi incertae sedis</taxon>
        <taxon>Zoopagomycota</taxon>
        <taxon>Entomophthoromycotina</taxon>
        <taxon>Entomophthoromycetes</taxon>
        <taxon>Entomophthorales</taxon>
        <taxon>Entomophthoraceae</taxon>
        <taxon>Entomophthora</taxon>
    </lineage>
</organism>
<comment type="caution">
    <text evidence="1">The sequence shown here is derived from an EMBL/GenBank/DDBJ whole genome shotgun (WGS) entry which is preliminary data.</text>
</comment>
<accession>A0ACC2SRE3</accession>
<keyword evidence="2" id="KW-1185">Reference proteome</keyword>
<reference evidence="1" key="1">
    <citation type="submission" date="2022-04" db="EMBL/GenBank/DDBJ databases">
        <title>Genome of the entomopathogenic fungus Entomophthora muscae.</title>
        <authorList>
            <person name="Elya C."/>
            <person name="Lovett B.R."/>
            <person name="Lee E."/>
            <person name="Macias A.M."/>
            <person name="Hajek A.E."/>
            <person name="De Bivort B.L."/>
            <person name="Kasson M.T."/>
            <person name="De Fine Licht H.H."/>
            <person name="Stajich J.E."/>
        </authorList>
    </citation>
    <scope>NUCLEOTIDE SEQUENCE</scope>
    <source>
        <strain evidence="1">Berkeley</strain>
    </source>
</reference>
<name>A0ACC2SRE3_9FUNG</name>
<gene>
    <name evidence="1" type="ORF">DSO57_1026230</name>
</gene>